<dbReference type="Gene3D" id="3.90.930.20">
    <property type="entry name" value="Small outer capsid protein Soc"/>
    <property type="match status" value="1"/>
</dbReference>
<dbReference type="RefSeq" id="YP_002922373.1">
    <property type="nucleotide sequence ID" value="NC_012741.1"/>
</dbReference>
<reference evidence="1 2" key="1">
    <citation type="journal article" date="2009" name="Virology">
        <title>T4 phages against Escherichia coli diarrhea: potential and problems.</title>
        <authorList>
            <person name="Denou E."/>
            <person name="Bruttin A."/>
            <person name="Barretto C."/>
            <person name="Ngom-Bru C."/>
            <person name="Brussow H."/>
            <person name="Zuber S."/>
        </authorList>
    </citation>
    <scope>NUCLEOTIDE SEQUENCE [LARGE SCALE GENOMIC DNA]</scope>
</reference>
<keyword evidence="2" id="KW-1185">Reference proteome</keyword>
<protein>
    <submittedName>
        <fullName evidence="1">Soc small outer capsid protein</fullName>
    </submittedName>
</protein>
<gene>
    <name evidence="1" type="primary">soc</name>
    <name evidence="1" type="ORF">EpJS10_0024</name>
</gene>
<evidence type="ECO:0000313" key="1">
    <source>
        <dbReference type="EMBL" id="ACL78250.1"/>
    </source>
</evidence>
<dbReference type="GO" id="GO:0019028">
    <property type="term" value="C:viral capsid"/>
    <property type="evidence" value="ECO:0007669"/>
    <property type="project" value="InterPro"/>
</dbReference>
<sequence length="77" mass="8534">MAYVNIKTATRDVTGGTVEGKEISIDFTLYSDVHKIAGSHYQTFPSKDAAYSTVFEKDDREAWITANEDLFKVTPAA</sequence>
<dbReference type="KEGG" id="vg:7943423"/>
<name>C4MZB9_9CAUD</name>
<accession>C4MZB9</accession>
<dbReference type="GeneID" id="7943423"/>
<organism evidence="1 2">
    <name type="scientific">Escherichia phage JS10</name>
    <dbReference type="NCBI Taxonomy" id="576790"/>
    <lineage>
        <taxon>Viruses</taxon>
        <taxon>Duplodnaviria</taxon>
        <taxon>Heunggongvirae</taxon>
        <taxon>Uroviricota</taxon>
        <taxon>Caudoviricetes</taxon>
        <taxon>Pantevenvirales</taxon>
        <taxon>Straboviridae</taxon>
        <taxon>Tevenvirinae</taxon>
        <taxon>Dhakavirus</taxon>
        <taxon>Dhakavirus JS10</taxon>
    </lineage>
</organism>
<dbReference type="Pfam" id="PF16855">
    <property type="entry name" value="Soc"/>
    <property type="match status" value="1"/>
</dbReference>
<dbReference type="InterPro" id="IPR031743">
    <property type="entry name" value="Soc"/>
</dbReference>
<proteinExistence type="predicted"/>
<dbReference type="Proteomes" id="UP000201733">
    <property type="component" value="Segment"/>
</dbReference>
<dbReference type="InterPro" id="IPR038151">
    <property type="entry name" value="Soc_sf"/>
</dbReference>
<dbReference type="EMBL" id="EU863409">
    <property type="protein sequence ID" value="ACL78250.1"/>
    <property type="molecule type" value="Genomic_DNA"/>
</dbReference>
<evidence type="ECO:0000313" key="2">
    <source>
        <dbReference type="Proteomes" id="UP000201733"/>
    </source>
</evidence>